<evidence type="ECO:0000256" key="1">
    <source>
        <dbReference type="ARBA" id="ARBA00010562"/>
    </source>
</evidence>
<dbReference type="Pfam" id="PF04221">
    <property type="entry name" value="RelB"/>
    <property type="match status" value="1"/>
</dbReference>
<keyword evidence="4" id="KW-1185">Reference proteome</keyword>
<dbReference type="InterPro" id="IPR007337">
    <property type="entry name" value="RelB/DinJ"/>
</dbReference>
<sequence>MVNLQIRLENELKEKAQEVAKAMGMDLTTAVRIFLTQMVNERALPFRPELDLFYSPSNQKALTHSLSQLENGEIISKSLKDLQGME</sequence>
<comment type="caution">
    <text evidence="3">The sequence shown here is derived from an EMBL/GenBank/DDBJ whole genome shotgun (WGS) entry which is preliminary data.</text>
</comment>
<organism evidence="3 4">
    <name type="scientific">Thorsellia kenyensis</name>
    <dbReference type="NCBI Taxonomy" id="1549888"/>
    <lineage>
        <taxon>Bacteria</taxon>
        <taxon>Pseudomonadati</taxon>
        <taxon>Pseudomonadota</taxon>
        <taxon>Gammaproteobacteria</taxon>
        <taxon>Enterobacterales</taxon>
        <taxon>Thorselliaceae</taxon>
        <taxon>Thorsellia</taxon>
    </lineage>
</organism>
<dbReference type="Proteomes" id="UP001589758">
    <property type="component" value="Unassembled WGS sequence"/>
</dbReference>
<dbReference type="PANTHER" id="PTHR38781">
    <property type="entry name" value="ANTITOXIN DINJ-RELATED"/>
    <property type="match status" value="1"/>
</dbReference>
<dbReference type="Gene3D" id="1.10.1220.10">
    <property type="entry name" value="Met repressor-like"/>
    <property type="match status" value="1"/>
</dbReference>
<evidence type="ECO:0000313" key="3">
    <source>
        <dbReference type="EMBL" id="MFC0180457.1"/>
    </source>
</evidence>
<dbReference type="InterPro" id="IPR013321">
    <property type="entry name" value="Arc_rbn_hlx_hlx"/>
</dbReference>
<dbReference type="RefSeq" id="WP_385877576.1">
    <property type="nucleotide sequence ID" value="NZ_JBHLXE010000101.1"/>
</dbReference>
<dbReference type="EMBL" id="JBHLXE010000101">
    <property type="protein sequence ID" value="MFC0180457.1"/>
    <property type="molecule type" value="Genomic_DNA"/>
</dbReference>
<name>A0ABV6CBU6_9GAMM</name>
<keyword evidence="2" id="KW-1277">Toxin-antitoxin system</keyword>
<protein>
    <submittedName>
        <fullName evidence="3">Type II toxin-antitoxin system RelB/DinJ family antitoxin</fullName>
    </submittedName>
</protein>
<proteinExistence type="inferred from homology"/>
<evidence type="ECO:0000256" key="2">
    <source>
        <dbReference type="ARBA" id="ARBA00022649"/>
    </source>
</evidence>
<dbReference type="NCBIfam" id="TIGR02384">
    <property type="entry name" value="RelB_DinJ"/>
    <property type="match status" value="1"/>
</dbReference>
<dbReference type="PANTHER" id="PTHR38781:SF1">
    <property type="entry name" value="ANTITOXIN DINJ-RELATED"/>
    <property type="match status" value="1"/>
</dbReference>
<accession>A0ABV6CBU6</accession>
<gene>
    <name evidence="3" type="ORF">ACFFIT_10255</name>
</gene>
<reference evidence="3 4" key="1">
    <citation type="submission" date="2024-09" db="EMBL/GenBank/DDBJ databases">
        <authorList>
            <person name="Sun Q."/>
            <person name="Mori K."/>
        </authorList>
    </citation>
    <scope>NUCLEOTIDE SEQUENCE [LARGE SCALE GENOMIC DNA]</scope>
    <source>
        <strain evidence="3 4">CCM 8545</strain>
    </source>
</reference>
<comment type="similarity">
    <text evidence="1">Belongs to the RelB/DinJ antitoxin family.</text>
</comment>
<evidence type="ECO:0000313" key="4">
    <source>
        <dbReference type="Proteomes" id="UP001589758"/>
    </source>
</evidence>